<dbReference type="AlphaFoldDB" id="A0A2I0ARG2"/>
<evidence type="ECO:0000259" key="2">
    <source>
        <dbReference type="Pfam" id="PF05205"/>
    </source>
</evidence>
<dbReference type="Pfam" id="PF05205">
    <property type="entry name" value="COMPASS-Shg1"/>
    <property type="match status" value="1"/>
</dbReference>
<accession>A0A2I0ARG2</accession>
<keyword evidence="4" id="KW-1185">Reference proteome</keyword>
<dbReference type="OrthoDB" id="784699at2759"/>
<sequence length="228" mass="25264">MEETQLPTAEGVLEKIKDDGDFDALRLKIIKKVKDNEELRNSIMSQIKESNVLNQEGSEDMKPRQLSDAIYQELGRKIMGQISDEIWRVIRSDGSIQGDIKGTVENVCKKMVNPESQEKIDASPSNIRENIIDAREVNNDGTCVPTPTSQVLLSDSHESDHQVDTSTADHNVNTSKNSELQELEEAVAQRPPDRTDPSNEALPPGFGSIRGVNHNVADDDPDMPPGFC</sequence>
<proteinExistence type="predicted"/>
<feature type="compositionally biased region" description="Polar residues" evidence="1">
    <location>
        <begin position="164"/>
        <end position="180"/>
    </location>
</feature>
<dbReference type="EMBL" id="KZ451956">
    <property type="protein sequence ID" value="PKA58141.1"/>
    <property type="molecule type" value="Genomic_DNA"/>
</dbReference>
<evidence type="ECO:0000256" key="1">
    <source>
        <dbReference type="SAM" id="MobiDB-lite"/>
    </source>
</evidence>
<feature type="compositionally biased region" description="Polar residues" evidence="1">
    <location>
        <begin position="139"/>
        <end position="153"/>
    </location>
</feature>
<dbReference type="PANTHER" id="PTHR34356">
    <property type="entry name" value="ANTIGENIC HEAT-STABLE PROTEIN"/>
    <property type="match status" value="1"/>
</dbReference>
<dbReference type="InterPro" id="IPR055264">
    <property type="entry name" value="BOD1/SHG1_dom"/>
</dbReference>
<evidence type="ECO:0000313" key="3">
    <source>
        <dbReference type="EMBL" id="PKA58141.1"/>
    </source>
</evidence>
<feature type="domain" description="BOD1/SHG1" evidence="2">
    <location>
        <begin position="13"/>
        <end position="97"/>
    </location>
</feature>
<evidence type="ECO:0000313" key="4">
    <source>
        <dbReference type="Proteomes" id="UP000236161"/>
    </source>
</evidence>
<dbReference type="STRING" id="1088818.A0A2I0ARG2"/>
<reference evidence="3 4" key="1">
    <citation type="journal article" date="2017" name="Nature">
        <title>The Apostasia genome and the evolution of orchids.</title>
        <authorList>
            <person name="Zhang G.Q."/>
            <person name="Liu K.W."/>
            <person name="Li Z."/>
            <person name="Lohaus R."/>
            <person name="Hsiao Y.Y."/>
            <person name="Niu S.C."/>
            <person name="Wang J.Y."/>
            <person name="Lin Y.C."/>
            <person name="Xu Q."/>
            <person name="Chen L.J."/>
            <person name="Yoshida K."/>
            <person name="Fujiwara S."/>
            <person name="Wang Z.W."/>
            <person name="Zhang Y.Q."/>
            <person name="Mitsuda N."/>
            <person name="Wang M."/>
            <person name="Liu G.H."/>
            <person name="Pecoraro L."/>
            <person name="Huang H.X."/>
            <person name="Xiao X.J."/>
            <person name="Lin M."/>
            <person name="Wu X.Y."/>
            <person name="Wu W.L."/>
            <person name="Chen Y.Y."/>
            <person name="Chang S.B."/>
            <person name="Sakamoto S."/>
            <person name="Ohme-Takagi M."/>
            <person name="Yagi M."/>
            <person name="Zeng S.J."/>
            <person name="Shen C.Y."/>
            <person name="Yeh C.M."/>
            <person name="Luo Y.B."/>
            <person name="Tsai W.C."/>
            <person name="Van de Peer Y."/>
            <person name="Liu Z.J."/>
        </authorList>
    </citation>
    <scope>NUCLEOTIDE SEQUENCE [LARGE SCALE GENOMIC DNA]</scope>
    <source>
        <strain evidence="4">cv. Shenzhen</strain>
        <tissue evidence="3">Stem</tissue>
    </source>
</reference>
<dbReference type="PANTHER" id="PTHR34356:SF3">
    <property type="entry name" value="EXPRESSED PROTEIN"/>
    <property type="match status" value="1"/>
</dbReference>
<name>A0A2I0ARG2_9ASPA</name>
<organism evidence="3 4">
    <name type="scientific">Apostasia shenzhenica</name>
    <dbReference type="NCBI Taxonomy" id="1088818"/>
    <lineage>
        <taxon>Eukaryota</taxon>
        <taxon>Viridiplantae</taxon>
        <taxon>Streptophyta</taxon>
        <taxon>Embryophyta</taxon>
        <taxon>Tracheophyta</taxon>
        <taxon>Spermatophyta</taxon>
        <taxon>Magnoliopsida</taxon>
        <taxon>Liliopsida</taxon>
        <taxon>Asparagales</taxon>
        <taxon>Orchidaceae</taxon>
        <taxon>Apostasioideae</taxon>
        <taxon>Apostasia</taxon>
    </lineage>
</organism>
<dbReference type="Proteomes" id="UP000236161">
    <property type="component" value="Unassembled WGS sequence"/>
</dbReference>
<feature type="region of interest" description="Disordered" evidence="1">
    <location>
        <begin position="138"/>
        <end position="228"/>
    </location>
</feature>
<gene>
    <name evidence="3" type="ORF">AXF42_Ash019845</name>
</gene>
<protein>
    <recommendedName>
        <fullName evidence="2">BOD1/SHG1 domain-containing protein</fullName>
    </recommendedName>
</protein>